<dbReference type="AlphaFoldDB" id="A0AA88KWA8"/>
<feature type="compositionally biased region" description="Basic and acidic residues" evidence="1">
    <location>
        <begin position="144"/>
        <end position="155"/>
    </location>
</feature>
<feature type="region of interest" description="Disordered" evidence="1">
    <location>
        <begin position="202"/>
        <end position="284"/>
    </location>
</feature>
<reference evidence="2" key="1">
    <citation type="submission" date="2023-07" db="EMBL/GenBank/DDBJ databases">
        <title>Chromosome-level genome assembly of Artemia franciscana.</title>
        <authorList>
            <person name="Jo E."/>
        </authorList>
    </citation>
    <scope>NUCLEOTIDE SEQUENCE</scope>
    <source>
        <tissue evidence="2">Whole body</tissue>
    </source>
</reference>
<evidence type="ECO:0000256" key="1">
    <source>
        <dbReference type="SAM" id="MobiDB-lite"/>
    </source>
</evidence>
<protein>
    <submittedName>
        <fullName evidence="2">Uncharacterized protein</fullName>
    </submittedName>
</protein>
<sequence length="303" mass="36230">MLGKNEKVLGSNVIKLLGNESHVKAKGSHKNKVSEKLEAIVANRKRQKNMPEQPLKRIKTENSKVFPKRADEESDEEIIILEYYGDPKFVANQKTLEVRAKKAQVDVATQETKQTLLQDKKCSSEVEKGCEMFLTLSHISTKRKQEEEKCDDVQRPKQRKMVKRREQKTKEVKQKRKENLKNYRKQDKNALRLARLERYREYMSQKPKNATEEEILSGTQKRTEHRRQRLEKETEEQRLANLRRQREKRKNETEEQRIARLAKSREAYKRYREKETEEERRKRLDRKKECKKLLRLVIKGSSL</sequence>
<dbReference type="Proteomes" id="UP001187531">
    <property type="component" value="Unassembled WGS sequence"/>
</dbReference>
<keyword evidence="3" id="KW-1185">Reference proteome</keyword>
<feature type="compositionally biased region" description="Basic residues" evidence="1">
    <location>
        <begin position="156"/>
        <end position="167"/>
    </location>
</feature>
<evidence type="ECO:0000313" key="3">
    <source>
        <dbReference type="Proteomes" id="UP001187531"/>
    </source>
</evidence>
<organism evidence="2 3">
    <name type="scientific">Artemia franciscana</name>
    <name type="common">Brine shrimp</name>
    <name type="synonym">Artemia sanfranciscana</name>
    <dbReference type="NCBI Taxonomy" id="6661"/>
    <lineage>
        <taxon>Eukaryota</taxon>
        <taxon>Metazoa</taxon>
        <taxon>Ecdysozoa</taxon>
        <taxon>Arthropoda</taxon>
        <taxon>Crustacea</taxon>
        <taxon>Branchiopoda</taxon>
        <taxon>Anostraca</taxon>
        <taxon>Artemiidae</taxon>
        <taxon>Artemia</taxon>
    </lineage>
</organism>
<evidence type="ECO:0000313" key="2">
    <source>
        <dbReference type="EMBL" id="KAK2709708.1"/>
    </source>
</evidence>
<accession>A0AA88KWA8</accession>
<name>A0AA88KWA8_ARTSF</name>
<feature type="region of interest" description="Disordered" evidence="1">
    <location>
        <begin position="144"/>
        <end position="188"/>
    </location>
</feature>
<gene>
    <name evidence="2" type="ORF">QYM36_013398</name>
</gene>
<dbReference type="EMBL" id="JAVRJZ010000017">
    <property type="protein sequence ID" value="KAK2709708.1"/>
    <property type="molecule type" value="Genomic_DNA"/>
</dbReference>
<feature type="compositionally biased region" description="Basic and acidic residues" evidence="1">
    <location>
        <begin position="168"/>
        <end position="188"/>
    </location>
</feature>
<proteinExistence type="predicted"/>
<comment type="caution">
    <text evidence="2">The sequence shown here is derived from an EMBL/GenBank/DDBJ whole genome shotgun (WGS) entry which is preliminary data.</text>
</comment>
<feature type="compositionally biased region" description="Basic and acidic residues" evidence="1">
    <location>
        <begin position="249"/>
        <end position="284"/>
    </location>
</feature>